<feature type="domain" description="Acyl-CoA oxidase/dehydrogenase middle" evidence="11">
    <location>
        <begin position="122"/>
        <end position="216"/>
    </location>
</feature>
<dbReference type="InterPro" id="IPR013786">
    <property type="entry name" value="AcylCoA_DH/ox_N"/>
</dbReference>
<dbReference type="Gene3D" id="2.40.110.10">
    <property type="entry name" value="Butyryl-CoA Dehydrogenase, subunit A, domain 2"/>
    <property type="match status" value="1"/>
</dbReference>
<evidence type="ECO:0000256" key="2">
    <source>
        <dbReference type="ARBA" id="ARBA00005109"/>
    </source>
</evidence>
<keyword evidence="4" id="KW-0101">Branched-chain amino acid catabolism</keyword>
<dbReference type="Gene3D" id="1.10.540.10">
    <property type="entry name" value="Acyl-CoA dehydrogenase/oxidase, N-terminal domain"/>
    <property type="match status" value="1"/>
</dbReference>
<dbReference type="GO" id="GO:0006629">
    <property type="term" value="P:lipid metabolic process"/>
    <property type="evidence" value="ECO:0007669"/>
    <property type="project" value="InterPro"/>
</dbReference>
<comment type="pathway">
    <text evidence="2">Amino-acid degradation; L-valine degradation.</text>
</comment>
<dbReference type="Proteomes" id="UP000242849">
    <property type="component" value="Unassembled WGS sequence"/>
</dbReference>
<feature type="active site" description="Proton acceptor" evidence="8">
    <location>
        <position position="363"/>
    </location>
</feature>
<dbReference type="InterPro" id="IPR009100">
    <property type="entry name" value="AcylCoA_DH/oxidase_NM_dom_sf"/>
</dbReference>
<comment type="similarity">
    <text evidence="3 9">Belongs to the acyl-CoA dehydrogenase family.</text>
</comment>
<evidence type="ECO:0000259" key="11">
    <source>
        <dbReference type="Pfam" id="PF02770"/>
    </source>
</evidence>
<dbReference type="PROSITE" id="PS00073">
    <property type="entry name" value="ACYL_COA_DH_2"/>
    <property type="match status" value="1"/>
</dbReference>
<dbReference type="InterPro" id="IPR052547">
    <property type="entry name" value="Mito_Isobutyryl-CoADH"/>
</dbReference>
<dbReference type="GO" id="GO:0003995">
    <property type="term" value="F:acyl-CoA dehydrogenase activity"/>
    <property type="evidence" value="ECO:0007669"/>
    <property type="project" value="InterPro"/>
</dbReference>
<feature type="domain" description="Acyl-CoA dehydrogenase/oxidase C-terminal" evidence="10">
    <location>
        <begin position="228"/>
        <end position="378"/>
    </location>
</feature>
<evidence type="ECO:0000259" key="12">
    <source>
        <dbReference type="Pfam" id="PF02771"/>
    </source>
</evidence>
<gene>
    <name evidence="13" type="ORF">SAMN05421553_4955</name>
</gene>
<evidence type="ECO:0000313" key="13">
    <source>
        <dbReference type="EMBL" id="SEE73954.1"/>
    </source>
</evidence>
<dbReference type="GO" id="GO:0009083">
    <property type="term" value="P:branched-chain amino acid catabolic process"/>
    <property type="evidence" value="ECO:0007669"/>
    <property type="project" value="UniProtKB-KW"/>
</dbReference>
<dbReference type="RefSeq" id="WP_090387882.1">
    <property type="nucleotide sequence ID" value="NZ_FNSC01000002.1"/>
</dbReference>
<evidence type="ECO:0000256" key="8">
    <source>
        <dbReference type="PIRSR" id="PIRSR634178-1"/>
    </source>
</evidence>
<accession>A0A1H5LAD6</accession>
<dbReference type="SUPFAM" id="SSF56645">
    <property type="entry name" value="Acyl-CoA dehydrogenase NM domain-like"/>
    <property type="match status" value="1"/>
</dbReference>
<dbReference type="GO" id="GO:0050660">
    <property type="term" value="F:flavin adenine dinucleotide binding"/>
    <property type="evidence" value="ECO:0007669"/>
    <property type="project" value="InterPro"/>
</dbReference>
<dbReference type="InterPro" id="IPR036250">
    <property type="entry name" value="AcylCo_DH-like_C"/>
</dbReference>
<feature type="domain" description="Acyl-CoA dehydrogenase/oxidase N-terminal" evidence="12">
    <location>
        <begin position="6"/>
        <end position="117"/>
    </location>
</feature>
<evidence type="ECO:0000256" key="3">
    <source>
        <dbReference type="ARBA" id="ARBA00009347"/>
    </source>
</evidence>
<keyword evidence="6 9" id="KW-0274">FAD</keyword>
<dbReference type="Pfam" id="PF02770">
    <property type="entry name" value="Acyl-CoA_dh_M"/>
    <property type="match status" value="1"/>
</dbReference>
<dbReference type="Pfam" id="PF00441">
    <property type="entry name" value="Acyl-CoA_dh_1"/>
    <property type="match status" value="1"/>
</dbReference>
<protein>
    <recommendedName>
        <fullName evidence="15">Acyl-CoA dehydrogenase</fullName>
    </recommendedName>
</protein>
<evidence type="ECO:0008006" key="15">
    <source>
        <dbReference type="Google" id="ProtNLM"/>
    </source>
</evidence>
<evidence type="ECO:0000313" key="14">
    <source>
        <dbReference type="Proteomes" id="UP000242849"/>
    </source>
</evidence>
<keyword evidence="14" id="KW-1185">Reference proteome</keyword>
<dbReference type="InterPro" id="IPR037069">
    <property type="entry name" value="AcylCoA_DH/ox_N_sf"/>
</dbReference>
<comment type="cofactor">
    <cofactor evidence="1 9">
        <name>FAD</name>
        <dbReference type="ChEBI" id="CHEBI:57692"/>
    </cofactor>
</comment>
<dbReference type="STRING" id="53406.SAMN05421553_4955"/>
<dbReference type="InterPro" id="IPR034178">
    <property type="entry name" value="IBD"/>
</dbReference>
<dbReference type="OrthoDB" id="9770681at2"/>
<dbReference type="EMBL" id="FNSC01000002">
    <property type="protein sequence ID" value="SEE73954.1"/>
    <property type="molecule type" value="Genomic_DNA"/>
</dbReference>
<keyword evidence="5 9" id="KW-0285">Flavoprotein</keyword>
<evidence type="ECO:0000256" key="6">
    <source>
        <dbReference type="ARBA" id="ARBA00022827"/>
    </source>
</evidence>
<proteinExistence type="inferred from homology"/>
<organism evidence="13 14">
    <name type="scientific">Pseudomonas anguilliseptica</name>
    <dbReference type="NCBI Taxonomy" id="53406"/>
    <lineage>
        <taxon>Bacteria</taxon>
        <taxon>Pseudomonadati</taxon>
        <taxon>Pseudomonadota</taxon>
        <taxon>Gammaproteobacteria</taxon>
        <taxon>Pseudomonadales</taxon>
        <taxon>Pseudomonadaceae</taxon>
        <taxon>Pseudomonas</taxon>
    </lineage>
</organism>
<dbReference type="InterPro" id="IPR009075">
    <property type="entry name" value="AcylCo_DH/oxidase_C"/>
</dbReference>
<dbReference type="FunFam" id="2.40.110.10:FF:000001">
    <property type="entry name" value="Acyl-CoA dehydrogenase, mitochondrial"/>
    <property type="match status" value="1"/>
</dbReference>
<dbReference type="InterPro" id="IPR046373">
    <property type="entry name" value="Acyl-CoA_Oxase/DH_mid-dom_sf"/>
</dbReference>
<evidence type="ECO:0000256" key="5">
    <source>
        <dbReference type="ARBA" id="ARBA00022630"/>
    </source>
</evidence>
<dbReference type="CDD" id="cd01162">
    <property type="entry name" value="IBD"/>
    <property type="match status" value="1"/>
</dbReference>
<dbReference type="InterPro" id="IPR006091">
    <property type="entry name" value="Acyl-CoA_Oxase/DH_mid-dom"/>
</dbReference>
<dbReference type="FunFam" id="1.20.140.10:FF:000001">
    <property type="entry name" value="Acyl-CoA dehydrogenase"/>
    <property type="match status" value="1"/>
</dbReference>
<sequence length="388" mass="42792">MDFELSDEQRLLVDSARQFASRELAPHAADWDRDHHFPLDVIKRAAEQGYLALYINEDDGGLGLSRLSASLIFEQLSAGCIATTAFLTIHNMASWMLASFADQALKDAWLPRLVSGELLASYCLTEPDAGSDAAHLRTRAKRDGDDYVLDGSKCFISGAGSTDVLIVMARTGEESGAKGVSCFLVPAEAEGVKYGRNELKMGWRAQPTRTITFEGVRIPAGNRIGPEGQGFVYAMKGLDGGRINIASCSLGAAQAALEQSLRYVEERKQFGKPLSDFQSLQFKLADMLTDLTASRQMVRLAAHKLDHGHSEASLYCAMAKRFATDHCFNLCNEALQLHGGYGYLNDYPLERWVRDSRVHQILEGTNEIMRVIIARRLLDQGGMLDHLL</sequence>
<evidence type="ECO:0000256" key="4">
    <source>
        <dbReference type="ARBA" id="ARBA00022456"/>
    </source>
</evidence>
<dbReference type="InterPro" id="IPR006089">
    <property type="entry name" value="Acyl-CoA_DH_CS"/>
</dbReference>
<evidence type="ECO:0000256" key="7">
    <source>
        <dbReference type="ARBA" id="ARBA00023002"/>
    </source>
</evidence>
<keyword evidence="7 9" id="KW-0560">Oxidoreductase</keyword>
<evidence type="ECO:0000256" key="1">
    <source>
        <dbReference type="ARBA" id="ARBA00001974"/>
    </source>
</evidence>
<dbReference type="PANTHER" id="PTHR43831">
    <property type="entry name" value="ISOBUTYRYL-COA DEHYDROGENASE"/>
    <property type="match status" value="1"/>
</dbReference>
<reference evidence="14" key="1">
    <citation type="submission" date="2016-10" db="EMBL/GenBank/DDBJ databases">
        <authorList>
            <person name="Varghese N."/>
            <person name="Submissions S."/>
        </authorList>
    </citation>
    <scope>NUCLEOTIDE SEQUENCE [LARGE SCALE GENOMIC DNA]</scope>
    <source>
        <strain evidence="14">DSM 12111</strain>
    </source>
</reference>
<name>A0A1H5LAD6_PSEAG</name>
<dbReference type="PIRSF" id="PIRSF016578">
    <property type="entry name" value="HsaA"/>
    <property type="match status" value="1"/>
</dbReference>
<evidence type="ECO:0000259" key="10">
    <source>
        <dbReference type="Pfam" id="PF00441"/>
    </source>
</evidence>
<evidence type="ECO:0000256" key="9">
    <source>
        <dbReference type="RuleBase" id="RU362125"/>
    </source>
</evidence>
<dbReference type="PANTHER" id="PTHR43831:SF1">
    <property type="entry name" value="ISOBUTYRYL-COA DEHYDROGENASE, MITOCHONDRIAL"/>
    <property type="match status" value="1"/>
</dbReference>
<dbReference type="Pfam" id="PF02771">
    <property type="entry name" value="Acyl-CoA_dh_N"/>
    <property type="match status" value="1"/>
</dbReference>
<dbReference type="SUPFAM" id="SSF47203">
    <property type="entry name" value="Acyl-CoA dehydrogenase C-terminal domain-like"/>
    <property type="match status" value="1"/>
</dbReference>
<dbReference type="AlphaFoldDB" id="A0A1H5LAD6"/>
<dbReference type="Gene3D" id="1.20.140.10">
    <property type="entry name" value="Butyryl-CoA Dehydrogenase, subunit A, domain 3"/>
    <property type="match status" value="1"/>
</dbReference>